<comment type="similarity">
    <text evidence="2 7 8">Belongs to the cullin family.</text>
</comment>
<dbReference type="Proteomes" id="UP001187531">
    <property type="component" value="Unassembled WGS sequence"/>
</dbReference>
<dbReference type="SUPFAM" id="SSF74788">
    <property type="entry name" value="Cullin repeat-like"/>
    <property type="match status" value="1"/>
</dbReference>
<dbReference type="PANTHER" id="PTHR11932">
    <property type="entry name" value="CULLIN"/>
    <property type="match status" value="1"/>
</dbReference>
<comment type="pathway">
    <text evidence="1">Protein modification; protein ubiquitination.</text>
</comment>
<evidence type="ECO:0000259" key="9">
    <source>
        <dbReference type="PROSITE" id="PS50069"/>
    </source>
</evidence>
<accession>A0AA88H7E7</accession>
<evidence type="ECO:0000256" key="3">
    <source>
        <dbReference type="ARBA" id="ARBA00022499"/>
    </source>
</evidence>
<keyword evidence="11" id="KW-1185">Reference proteome</keyword>
<gene>
    <name evidence="10" type="ORF">QYM36_019360</name>
</gene>
<evidence type="ECO:0000313" key="10">
    <source>
        <dbReference type="EMBL" id="KAK2702021.1"/>
    </source>
</evidence>
<evidence type="ECO:0000256" key="6">
    <source>
        <dbReference type="ARBA" id="ARBA00040451"/>
    </source>
</evidence>
<dbReference type="InterPro" id="IPR016158">
    <property type="entry name" value="Cullin_homology"/>
</dbReference>
<evidence type="ECO:0000256" key="7">
    <source>
        <dbReference type="PROSITE-ProRule" id="PRU00330"/>
    </source>
</evidence>
<dbReference type="InterPro" id="IPR045093">
    <property type="entry name" value="Cullin"/>
</dbReference>
<evidence type="ECO:0000313" key="11">
    <source>
        <dbReference type="Proteomes" id="UP001187531"/>
    </source>
</evidence>
<dbReference type="InterPro" id="IPR016159">
    <property type="entry name" value="Cullin_repeat-like_dom_sf"/>
</dbReference>
<proteinExistence type="inferred from homology"/>
<organism evidence="10 11">
    <name type="scientific">Artemia franciscana</name>
    <name type="common">Brine shrimp</name>
    <name type="synonym">Artemia sanfranciscana</name>
    <dbReference type="NCBI Taxonomy" id="6661"/>
    <lineage>
        <taxon>Eukaryota</taxon>
        <taxon>Metazoa</taxon>
        <taxon>Ecdysozoa</taxon>
        <taxon>Arthropoda</taxon>
        <taxon>Crustacea</taxon>
        <taxon>Branchiopoda</taxon>
        <taxon>Anostraca</taxon>
        <taxon>Artemiidae</taxon>
        <taxon>Artemia</taxon>
    </lineage>
</organism>
<evidence type="ECO:0000256" key="8">
    <source>
        <dbReference type="RuleBase" id="RU003829"/>
    </source>
</evidence>
<feature type="domain" description="Cullin family profile" evidence="9">
    <location>
        <begin position="330"/>
        <end position="381"/>
    </location>
</feature>
<dbReference type="EMBL" id="JAVRJZ010001024">
    <property type="protein sequence ID" value="KAK2702021.1"/>
    <property type="molecule type" value="Genomic_DNA"/>
</dbReference>
<dbReference type="Pfam" id="PF00888">
    <property type="entry name" value="Cullin"/>
    <property type="match status" value="1"/>
</dbReference>
<evidence type="ECO:0000256" key="4">
    <source>
        <dbReference type="ARBA" id="ARBA00022786"/>
    </source>
</evidence>
<keyword evidence="3" id="KW-1017">Isopeptide bond</keyword>
<dbReference type="InterPro" id="IPR001373">
    <property type="entry name" value="Cullin_N"/>
</dbReference>
<dbReference type="PROSITE" id="PS50069">
    <property type="entry name" value="CULLIN_2"/>
    <property type="match status" value="1"/>
</dbReference>
<comment type="caution">
    <text evidence="10">The sequence shown here is derived from an EMBL/GenBank/DDBJ whole genome shotgun (WGS) entry which is preliminary data.</text>
</comment>
<keyword evidence="5" id="KW-0832">Ubl conjugation</keyword>
<dbReference type="FunFam" id="1.20.1310.10:FF:000014">
    <property type="entry name" value="Cullin 5"/>
    <property type="match status" value="1"/>
</dbReference>
<dbReference type="Gene3D" id="1.20.1310.10">
    <property type="entry name" value="Cullin Repeats"/>
    <property type="match status" value="4"/>
</dbReference>
<dbReference type="InterPro" id="IPR036317">
    <property type="entry name" value="Cullin_homology_sf"/>
</dbReference>
<keyword evidence="4" id="KW-0833">Ubl conjugation pathway</keyword>
<dbReference type="AlphaFoldDB" id="A0AA88H7E7"/>
<reference evidence="10" key="1">
    <citation type="submission" date="2023-07" db="EMBL/GenBank/DDBJ databases">
        <title>Chromosome-level genome assembly of Artemia franciscana.</title>
        <authorList>
            <person name="Jo E."/>
        </authorList>
    </citation>
    <scope>NUCLEOTIDE SEQUENCE</scope>
    <source>
        <tissue evidence="10">Whole body</tissue>
    </source>
</reference>
<evidence type="ECO:0000256" key="2">
    <source>
        <dbReference type="ARBA" id="ARBA00006019"/>
    </source>
</evidence>
<name>A0AA88H7E7_ARTSF</name>
<dbReference type="SUPFAM" id="SSF75632">
    <property type="entry name" value="Cullin homology domain"/>
    <property type="match status" value="1"/>
</dbReference>
<protein>
    <recommendedName>
        <fullName evidence="6">Cullin-5</fullName>
    </recommendedName>
</protein>
<sequence>MVYANERIRQHQNEQDLLNGYTSEWSRFWTQCCYLQLPFNGLDSVLQTLSRQRNINAPEEEPVPSGMGKRLLVSIWNKSIFSSIRVELLDEALGLVNKERCNEKINSSQFIAVKESYVNLCLNTRDKLQLYIDHFEKAYIDSTRSFYLRQAGSYLLEHGREEYIKYAYTKLNEEEQRASKYLEPVSQKKLQNCCLDVLVRPFKETISSECQYLSSYSKTEGHRLLFLVACREPGGTVQMLLDLEQQMFKSGHLHIMENANNINQDPEKFVNLLVFIFHRFSQLVNETFNGNPRFLAARDEAFKKVVNDIDVFTLDIPSSRGATTRLPELRCPELLADYFDKLLRKTRLRKRLTSDEIDSRLKDALLILKYIQNKDVLYGLL</sequence>
<dbReference type="GO" id="GO:0006511">
    <property type="term" value="P:ubiquitin-dependent protein catabolic process"/>
    <property type="evidence" value="ECO:0007669"/>
    <property type="project" value="InterPro"/>
</dbReference>
<evidence type="ECO:0000256" key="5">
    <source>
        <dbReference type="ARBA" id="ARBA00022843"/>
    </source>
</evidence>
<dbReference type="GO" id="GO:0031625">
    <property type="term" value="F:ubiquitin protein ligase binding"/>
    <property type="evidence" value="ECO:0007669"/>
    <property type="project" value="InterPro"/>
</dbReference>
<evidence type="ECO:0000256" key="1">
    <source>
        <dbReference type="ARBA" id="ARBA00004906"/>
    </source>
</evidence>